<feature type="region of interest" description="Disordered" evidence="1">
    <location>
        <begin position="1"/>
        <end position="53"/>
    </location>
</feature>
<reference evidence="2 3" key="1">
    <citation type="submission" date="2017-10" db="EMBL/GenBank/DDBJ databases">
        <title>Comparative genomics in systemic dimorphic fungi from Ajellomycetaceae.</title>
        <authorList>
            <person name="Munoz J.F."/>
            <person name="Mcewen J.G."/>
            <person name="Clay O.K."/>
            <person name="Cuomo C.A."/>
        </authorList>
    </citation>
    <scope>NUCLEOTIDE SEQUENCE [LARGE SCALE GENOMIC DNA]</scope>
    <source>
        <strain evidence="2 3">UAMH5409</strain>
    </source>
</reference>
<evidence type="ECO:0000256" key="1">
    <source>
        <dbReference type="SAM" id="MobiDB-lite"/>
    </source>
</evidence>
<protein>
    <submittedName>
        <fullName evidence="2">Uncharacterized protein</fullName>
    </submittedName>
</protein>
<evidence type="ECO:0000313" key="3">
    <source>
        <dbReference type="Proteomes" id="UP000223968"/>
    </source>
</evidence>
<organism evidence="2 3">
    <name type="scientific">Helicocarpus griseus UAMH5409</name>
    <dbReference type="NCBI Taxonomy" id="1447875"/>
    <lineage>
        <taxon>Eukaryota</taxon>
        <taxon>Fungi</taxon>
        <taxon>Dikarya</taxon>
        <taxon>Ascomycota</taxon>
        <taxon>Pezizomycotina</taxon>
        <taxon>Eurotiomycetes</taxon>
        <taxon>Eurotiomycetidae</taxon>
        <taxon>Onygenales</taxon>
        <taxon>Ajellomycetaceae</taxon>
        <taxon>Helicocarpus</taxon>
    </lineage>
</organism>
<dbReference type="EMBL" id="PDNB01000321">
    <property type="protein sequence ID" value="PGG95658.1"/>
    <property type="molecule type" value="Genomic_DNA"/>
</dbReference>
<name>A0A2B7WGC8_9EURO</name>
<accession>A0A2B7WGC8</accession>
<sequence length="399" mass="45460">MVSKRRAMNRSSEDCYASPLVPILIGPSQRRSPPPKRQKRTSGSSSDSDEIVNGIRAEDFRVGGPYLCNIPAVNSDLPQGHPAVQKYTPHFEKEITNRLDRHSVDWKSLRLVDRRSERYEDSGKTETVVVSATRDKLDNSWLKACLEIRSFFLLQGLFTLNIEIIDKRASLEMYTFPTFEYDKIHAKWNEISSRILQIIGTEGWLTLKCFRRGTNPDREDNPPTVLLTVPIDSTKRWKAERDRISDLLDSENLREVAVEVLRGALWRMADVDLTSDVLPDNAWEMNAQLGMSIGPHASDYSGSTFGGFLELLLCPKTDEWLKFGVTCYQCVEPECGKNAPQQLVKDVELWREKGMSTKMAKKANILIDQPALKDHQARMRMTEENKKGWSEIDSSVSFS</sequence>
<gene>
    <name evidence="2" type="ORF">AJ79_09928</name>
</gene>
<comment type="caution">
    <text evidence="2">The sequence shown here is derived from an EMBL/GenBank/DDBJ whole genome shotgun (WGS) entry which is preliminary data.</text>
</comment>
<dbReference type="Proteomes" id="UP000223968">
    <property type="component" value="Unassembled WGS sequence"/>
</dbReference>
<dbReference type="OrthoDB" id="5424209at2759"/>
<proteinExistence type="predicted"/>
<keyword evidence="3" id="KW-1185">Reference proteome</keyword>
<dbReference type="AlphaFoldDB" id="A0A2B7WGC8"/>
<dbReference type="STRING" id="1447875.A0A2B7WGC8"/>
<evidence type="ECO:0000313" key="2">
    <source>
        <dbReference type="EMBL" id="PGG95658.1"/>
    </source>
</evidence>